<evidence type="ECO:0000313" key="1">
    <source>
        <dbReference type="EMBL" id="KAH7031369.1"/>
    </source>
</evidence>
<dbReference type="EMBL" id="JAGTJQ010000005">
    <property type="protein sequence ID" value="KAH7031369.1"/>
    <property type="molecule type" value="Genomic_DNA"/>
</dbReference>
<proteinExistence type="predicted"/>
<gene>
    <name evidence="1" type="ORF">B0I36DRAFT_323785</name>
</gene>
<sequence>MKTLFNAWEGQRILNWGEPVIRPLPMRCVPSFIVCRSSSMTVTRLSLSLNQIDECYEVGYIIRAPLGHHTHHVPTHRSHKCDKIRFVQD</sequence>
<protein>
    <submittedName>
        <fullName evidence="1">Uncharacterized protein</fullName>
    </submittedName>
</protein>
<evidence type="ECO:0000313" key="2">
    <source>
        <dbReference type="Proteomes" id="UP000756346"/>
    </source>
</evidence>
<dbReference type="Proteomes" id="UP000756346">
    <property type="component" value="Unassembled WGS sequence"/>
</dbReference>
<comment type="caution">
    <text evidence="1">The sequence shown here is derived from an EMBL/GenBank/DDBJ whole genome shotgun (WGS) entry which is preliminary data.</text>
</comment>
<keyword evidence="2" id="KW-1185">Reference proteome</keyword>
<dbReference type="AlphaFoldDB" id="A0A9P9BUE2"/>
<reference evidence="1" key="1">
    <citation type="journal article" date="2021" name="Nat. Commun.">
        <title>Genetic determinants of endophytism in the Arabidopsis root mycobiome.</title>
        <authorList>
            <person name="Mesny F."/>
            <person name="Miyauchi S."/>
            <person name="Thiergart T."/>
            <person name="Pickel B."/>
            <person name="Atanasova L."/>
            <person name="Karlsson M."/>
            <person name="Huettel B."/>
            <person name="Barry K.W."/>
            <person name="Haridas S."/>
            <person name="Chen C."/>
            <person name="Bauer D."/>
            <person name="Andreopoulos W."/>
            <person name="Pangilinan J."/>
            <person name="LaButti K."/>
            <person name="Riley R."/>
            <person name="Lipzen A."/>
            <person name="Clum A."/>
            <person name="Drula E."/>
            <person name="Henrissat B."/>
            <person name="Kohler A."/>
            <person name="Grigoriev I.V."/>
            <person name="Martin F.M."/>
            <person name="Hacquard S."/>
        </authorList>
    </citation>
    <scope>NUCLEOTIDE SEQUENCE</scope>
    <source>
        <strain evidence="1">MPI-CAGE-CH-0230</strain>
    </source>
</reference>
<dbReference type="GeneID" id="70183566"/>
<organism evidence="1 2">
    <name type="scientific">Microdochium trichocladiopsis</name>
    <dbReference type="NCBI Taxonomy" id="1682393"/>
    <lineage>
        <taxon>Eukaryota</taxon>
        <taxon>Fungi</taxon>
        <taxon>Dikarya</taxon>
        <taxon>Ascomycota</taxon>
        <taxon>Pezizomycotina</taxon>
        <taxon>Sordariomycetes</taxon>
        <taxon>Xylariomycetidae</taxon>
        <taxon>Xylariales</taxon>
        <taxon>Microdochiaceae</taxon>
        <taxon>Microdochium</taxon>
    </lineage>
</organism>
<name>A0A9P9BUE2_9PEZI</name>
<dbReference type="RefSeq" id="XP_046013049.1">
    <property type="nucleotide sequence ID" value="XM_046154020.1"/>
</dbReference>
<accession>A0A9P9BUE2</accession>